<evidence type="ECO:0000313" key="2">
    <source>
        <dbReference type="Proteomes" id="UP000309561"/>
    </source>
</evidence>
<dbReference type="RefSeq" id="WP_137015113.1">
    <property type="nucleotide sequence ID" value="NZ_SZPX01000008.1"/>
</dbReference>
<dbReference type="EMBL" id="SZPX01000008">
    <property type="protein sequence ID" value="TKI68466.1"/>
    <property type="molecule type" value="Genomic_DNA"/>
</dbReference>
<organism evidence="1 2">
    <name type="scientific">Sulfurimonas crateris</name>
    <dbReference type="NCBI Taxonomy" id="2574727"/>
    <lineage>
        <taxon>Bacteria</taxon>
        <taxon>Pseudomonadati</taxon>
        <taxon>Campylobacterota</taxon>
        <taxon>Epsilonproteobacteria</taxon>
        <taxon>Campylobacterales</taxon>
        <taxon>Sulfurimonadaceae</taxon>
        <taxon>Sulfurimonas</taxon>
    </lineage>
</organism>
<keyword evidence="2" id="KW-1185">Reference proteome</keyword>
<dbReference type="Proteomes" id="UP000309561">
    <property type="component" value="Unassembled WGS sequence"/>
</dbReference>
<name>A0A4U2Z2S7_9BACT</name>
<gene>
    <name evidence="1" type="ORF">FCU45_10660</name>
</gene>
<evidence type="ECO:0000313" key="1">
    <source>
        <dbReference type="EMBL" id="TKI68466.1"/>
    </source>
</evidence>
<proteinExistence type="predicted"/>
<comment type="caution">
    <text evidence="1">The sequence shown here is derived from an EMBL/GenBank/DDBJ whole genome shotgun (WGS) entry which is preliminary data.</text>
</comment>
<reference evidence="1 2" key="1">
    <citation type="submission" date="2019-04" db="EMBL/GenBank/DDBJ databases">
        <title>Sulfurimonas crateris sp. nov. a facultative anaerobic sulfur-oxidizing chemolithautotrophic bacterium isolated from a terrestrial mud vulcano.</title>
        <authorList>
            <person name="Ratnikova N.M."/>
            <person name="Slobodkin A.I."/>
            <person name="Merkel A.Y."/>
            <person name="Novikov A."/>
            <person name="Bonch-Osmolovskaya E.A."/>
            <person name="Slobodkina G.B."/>
        </authorList>
    </citation>
    <scope>NUCLEOTIDE SEQUENCE [LARGE SCALE GENOMIC DNA]</scope>
    <source>
        <strain evidence="1 2">SN118</strain>
    </source>
</reference>
<dbReference type="AlphaFoldDB" id="A0A4U2Z2S7"/>
<sequence>MKIETQYNYEKTWRTTNEDDLLKIIAEEVGDADPKGTLAYIKEAITTGKVILVGSCRFRKAEEQSK</sequence>
<protein>
    <submittedName>
        <fullName evidence="1">Uncharacterized protein</fullName>
    </submittedName>
</protein>
<accession>A0A4U2Z2S7</accession>
<dbReference type="OrthoDB" id="5334869at2"/>